<dbReference type="EMBL" id="JACAZI010000011">
    <property type="protein sequence ID" value="KAF7348813.1"/>
    <property type="molecule type" value="Genomic_DNA"/>
</dbReference>
<reference evidence="5" key="1">
    <citation type="submission" date="2020-05" db="EMBL/GenBank/DDBJ databases">
        <title>Mycena genomes resolve the evolution of fungal bioluminescence.</title>
        <authorList>
            <person name="Tsai I.J."/>
        </authorList>
    </citation>
    <scope>NUCLEOTIDE SEQUENCE</scope>
    <source>
        <strain evidence="5">CCC161011</strain>
    </source>
</reference>
<comment type="caution">
    <text evidence="5">The sequence shown here is derived from an EMBL/GenBank/DDBJ whole genome shotgun (WGS) entry which is preliminary data.</text>
</comment>
<dbReference type="InterPro" id="IPR050349">
    <property type="entry name" value="WD_LIS1/nudF_dynein_reg"/>
</dbReference>
<dbReference type="PANTHER" id="PTHR44129">
    <property type="entry name" value="WD REPEAT-CONTAINING PROTEIN POP1"/>
    <property type="match status" value="1"/>
</dbReference>
<dbReference type="OrthoDB" id="163438at2759"/>
<evidence type="ECO:0000256" key="3">
    <source>
        <dbReference type="PROSITE-ProRule" id="PRU00221"/>
    </source>
</evidence>
<proteinExistence type="predicted"/>
<feature type="repeat" description="WD" evidence="3">
    <location>
        <begin position="684"/>
        <end position="718"/>
    </location>
</feature>
<organism evidence="5 6">
    <name type="scientific">Mycena venus</name>
    <dbReference type="NCBI Taxonomy" id="2733690"/>
    <lineage>
        <taxon>Eukaryota</taxon>
        <taxon>Fungi</taxon>
        <taxon>Dikarya</taxon>
        <taxon>Basidiomycota</taxon>
        <taxon>Agaricomycotina</taxon>
        <taxon>Agaricomycetes</taxon>
        <taxon>Agaricomycetidae</taxon>
        <taxon>Agaricales</taxon>
        <taxon>Marasmiineae</taxon>
        <taxon>Mycenaceae</taxon>
        <taxon>Mycena</taxon>
    </lineage>
</organism>
<feature type="repeat" description="WD" evidence="3">
    <location>
        <begin position="1111"/>
        <end position="1152"/>
    </location>
</feature>
<evidence type="ECO:0000313" key="5">
    <source>
        <dbReference type="EMBL" id="KAF7348813.1"/>
    </source>
</evidence>
<dbReference type="InterPro" id="IPR001680">
    <property type="entry name" value="WD40_rpt"/>
</dbReference>
<dbReference type="InterPro" id="IPR020472">
    <property type="entry name" value="WD40_PAC1"/>
</dbReference>
<evidence type="ECO:0000256" key="1">
    <source>
        <dbReference type="ARBA" id="ARBA00022574"/>
    </source>
</evidence>
<feature type="repeat" description="WD" evidence="3">
    <location>
        <begin position="727"/>
        <end position="757"/>
    </location>
</feature>
<feature type="repeat" description="WD" evidence="3">
    <location>
        <begin position="561"/>
        <end position="602"/>
    </location>
</feature>
<feature type="repeat" description="WD" evidence="3">
    <location>
        <begin position="602"/>
        <end position="642"/>
    </location>
</feature>
<feature type="repeat" description="WD" evidence="3">
    <location>
        <begin position="1026"/>
        <end position="1067"/>
    </location>
</feature>
<feature type="repeat" description="WD" evidence="3">
    <location>
        <begin position="1069"/>
        <end position="1110"/>
    </location>
</feature>
<dbReference type="PROSITE" id="PS00678">
    <property type="entry name" value="WD_REPEATS_1"/>
    <property type="match status" value="6"/>
</dbReference>
<dbReference type="AlphaFoldDB" id="A0A8H6XV98"/>
<dbReference type="PROSITE" id="PS50294">
    <property type="entry name" value="WD_REPEATS_REGION"/>
    <property type="match status" value="9"/>
</dbReference>
<dbReference type="PRINTS" id="PR00320">
    <property type="entry name" value="GPROTEINBRPT"/>
</dbReference>
<dbReference type="Pfam" id="PF00400">
    <property type="entry name" value="WD40"/>
    <property type="match status" value="13"/>
</dbReference>
<dbReference type="InterPro" id="IPR015943">
    <property type="entry name" value="WD40/YVTN_repeat-like_dom_sf"/>
</dbReference>
<feature type="repeat" description="WD" evidence="3">
    <location>
        <begin position="1154"/>
        <end position="1187"/>
    </location>
</feature>
<evidence type="ECO:0000313" key="6">
    <source>
        <dbReference type="Proteomes" id="UP000620124"/>
    </source>
</evidence>
<protein>
    <submittedName>
        <fullName evidence="5">WD40 repeat-like protein</fullName>
    </submittedName>
</protein>
<feature type="repeat" description="WD" evidence="3">
    <location>
        <begin position="901"/>
        <end position="942"/>
    </location>
</feature>
<dbReference type="InterPro" id="IPR056884">
    <property type="entry name" value="NPHP3-like_N"/>
</dbReference>
<dbReference type="InterPro" id="IPR036322">
    <property type="entry name" value="WD40_repeat_dom_sf"/>
</dbReference>
<gene>
    <name evidence="5" type="ORF">MVEN_01401100</name>
</gene>
<dbReference type="Pfam" id="PF24883">
    <property type="entry name" value="NPHP3_N"/>
    <property type="match status" value="1"/>
</dbReference>
<name>A0A8H6XV98_9AGAR</name>
<dbReference type="PROSITE" id="PS50082">
    <property type="entry name" value="WD_REPEATS_2"/>
    <property type="match status" value="12"/>
</dbReference>
<evidence type="ECO:0000259" key="4">
    <source>
        <dbReference type="Pfam" id="PF24883"/>
    </source>
</evidence>
<keyword evidence="2" id="KW-0677">Repeat</keyword>
<dbReference type="CDD" id="cd00200">
    <property type="entry name" value="WD40"/>
    <property type="match status" value="2"/>
</dbReference>
<dbReference type="SMART" id="SM00320">
    <property type="entry name" value="WD40"/>
    <property type="match status" value="13"/>
</dbReference>
<dbReference type="Proteomes" id="UP000620124">
    <property type="component" value="Unassembled WGS sequence"/>
</dbReference>
<dbReference type="Gene3D" id="2.130.10.10">
    <property type="entry name" value="YVTN repeat-like/Quinoprotein amine dehydrogenase"/>
    <property type="match status" value="5"/>
</dbReference>
<keyword evidence="1 3" id="KW-0853">WD repeat</keyword>
<dbReference type="SUPFAM" id="SSF50978">
    <property type="entry name" value="WD40 repeat-like"/>
    <property type="match status" value="1"/>
</dbReference>
<feature type="repeat" description="WD" evidence="3">
    <location>
        <begin position="776"/>
        <end position="810"/>
    </location>
</feature>
<dbReference type="SUPFAM" id="SSF50998">
    <property type="entry name" value="Quinoprotein alcohol dehydrogenase-like"/>
    <property type="match status" value="1"/>
</dbReference>
<evidence type="ECO:0000256" key="2">
    <source>
        <dbReference type="ARBA" id="ARBA00022737"/>
    </source>
</evidence>
<feature type="repeat" description="WD" evidence="3">
    <location>
        <begin position="649"/>
        <end position="683"/>
    </location>
</feature>
<feature type="domain" description="Nephrocystin 3-like N-terminal" evidence="4">
    <location>
        <begin position="77"/>
        <end position="178"/>
    </location>
</feature>
<feature type="repeat" description="WD" evidence="3">
    <location>
        <begin position="811"/>
        <end position="843"/>
    </location>
</feature>
<dbReference type="InterPro" id="IPR019775">
    <property type="entry name" value="WD40_repeat_CS"/>
</dbReference>
<keyword evidence="6" id="KW-1185">Reference proteome</keyword>
<accession>A0A8H6XV98</accession>
<sequence length="1258" mass="137036">MHRCVNSVCWGRVKIFSTTSPDGLIPHRQRAIFFGSMASQEQARVPYPRLSANTFVVFTIWGHSCFSTETILQPVALEGVIRTIAYHLALSNSQIGAAVCNVLTDNMTLGTAPIRTQFQRLLLEPIAAVQEHLLGPIIVILDALDECGDAESREILISLLPDEVPKLPPVFRFFITSRPESDIAVRFGGDPSITEMQLDITTDATRHDISAYLHERLQNIRHLKRTLKPDWPGQHVIKALTDHSGGLFIWASTACKFIQRDPKPRLEIVLTSGVANNLDELYTVALRNSVDWSNGSSAKDARGVLGAVVLSRMPISDKTIDKLLGFEDGRSAEVLEDLRCVVQWTHGQFTRILHASFSDYLINPDRSGHHFWFISSKIQSRSLALGCLHILNSQLHFNICGLEDSHLLNIEVPDLSDRTEAHIPAELRYSSSCWAHHLDDAGLEKEILAELEDLMNHRFLYWLEVLSLLNQVPIATEGLEIAHNCVSQTDTAFQNLLQDGIKFLGGFSPVISQSAPHIYISALPLAPRESLIRKQFVPSFPQILDFTGPLGHNWSSLLKVFRGHTSRVLSVAISPDGKQIVSGSEDHTVRIWDSETGEVIICSKHNDEVNAVAFSPNGQQIVSGGGDGLRIWDSKTDALVNTLIGQDILLSVAFSPNGKQLACGSSAKKVQLWDLTMGTVTGELEGHTGRVQSVVFSPNGKCIASGSDDHTVRVWDTECRTLLAGPFKGHTGWILSVAFSPDGKLIVSGSRDQTVRVCDSATGGVVAGPWKGVSWIQSVAFSPDGKQVFAGSSNCTVRIWDLQTGSVVTKLFEHPRWINTIAFSPDGKRIVSGSDDQTICVWDAEIDNLDAKQVPNVNFITSSNSISSISVSLDGQHIACGLNDGTVQVLDSKTGSLIAGPLKHSDAVLSVSFSPNDNQIIYSDHGGKLQVWDYKTGLTSVKIFTVLGDTAASNEDDLATLSVEDNEYTPSSSSASSSSSPSDSSSELEFLFSAISADSHKIAVVLSGGIIKVFNFETGVVIAGLSEGHTDYVLVVSFSPDGTRIASGSQDQTIRIWNVETGATVVGPIIGHTGSVWCIAFSPDGKFLASGSWDNTVRIWDSQTGLAVAKFHEHTEGVRAVAFSPDGTLIVSGSQDMTVRVWDLKTDAVIAGPFEGHTNGVHSVAFFPNGKKIASASSEAIRVWEIEPVDDWGNHPRFTDGWLTNSASERILWIPPWLREGLSLPWNSFAICSRGTTKVDLTQFVHGINWTKCREPAS</sequence>
<dbReference type="InterPro" id="IPR011047">
    <property type="entry name" value="Quinoprotein_ADH-like_sf"/>
</dbReference>